<gene>
    <name evidence="1" type="ORF">LCGC14_1067720</name>
</gene>
<organism evidence="1">
    <name type="scientific">marine sediment metagenome</name>
    <dbReference type="NCBI Taxonomy" id="412755"/>
    <lineage>
        <taxon>unclassified sequences</taxon>
        <taxon>metagenomes</taxon>
        <taxon>ecological metagenomes</taxon>
    </lineage>
</organism>
<reference evidence="1" key="1">
    <citation type="journal article" date="2015" name="Nature">
        <title>Complex archaea that bridge the gap between prokaryotes and eukaryotes.</title>
        <authorList>
            <person name="Spang A."/>
            <person name="Saw J.H."/>
            <person name="Jorgensen S.L."/>
            <person name="Zaremba-Niedzwiedzka K."/>
            <person name="Martijn J."/>
            <person name="Lind A.E."/>
            <person name="van Eijk R."/>
            <person name="Schleper C."/>
            <person name="Guy L."/>
            <person name="Ettema T.J."/>
        </authorList>
    </citation>
    <scope>NUCLEOTIDE SEQUENCE</scope>
</reference>
<dbReference type="AlphaFoldDB" id="A0A0F9QQ21"/>
<proteinExistence type="predicted"/>
<protein>
    <submittedName>
        <fullName evidence="1">Uncharacterized protein</fullName>
    </submittedName>
</protein>
<accession>A0A0F9QQ21</accession>
<dbReference type="EMBL" id="LAZR01004577">
    <property type="protein sequence ID" value="KKN07378.1"/>
    <property type="molecule type" value="Genomic_DNA"/>
</dbReference>
<sequence length="79" mass="9033">MVIMSNEDKELIVYTGAKIPIGKKLYDMIDKVGRKMLMQGTDTLPFKAELDIRNGGRRHVIFVAIQCLDYLLGEFNKVE</sequence>
<comment type="caution">
    <text evidence="1">The sequence shown here is derived from an EMBL/GenBank/DDBJ whole genome shotgun (WGS) entry which is preliminary data.</text>
</comment>
<name>A0A0F9QQ21_9ZZZZ</name>
<evidence type="ECO:0000313" key="1">
    <source>
        <dbReference type="EMBL" id="KKN07378.1"/>
    </source>
</evidence>